<accession>A0A0R3PCI4</accession>
<reference evidence="1 2" key="2">
    <citation type="submission" date="2018-11" db="EMBL/GenBank/DDBJ databases">
        <authorList>
            <consortium name="Pathogen Informatics"/>
        </authorList>
    </citation>
    <scope>NUCLEOTIDE SEQUENCE [LARGE SCALE GENOMIC DNA]</scope>
    <source>
        <strain evidence="1 2">Costa Rica</strain>
    </source>
</reference>
<name>A0A0R3PCI4_ANGCS</name>
<evidence type="ECO:0000313" key="3">
    <source>
        <dbReference type="WBParaSite" id="ACOC_0000152701-mRNA-1"/>
    </source>
</evidence>
<evidence type="ECO:0000313" key="1">
    <source>
        <dbReference type="EMBL" id="VDM53113.1"/>
    </source>
</evidence>
<dbReference type="WBParaSite" id="ACOC_0000152701-mRNA-1">
    <property type="protein sequence ID" value="ACOC_0000152701-mRNA-1"/>
    <property type="gene ID" value="ACOC_0000152701"/>
</dbReference>
<dbReference type="OrthoDB" id="5781186at2759"/>
<protein>
    <submittedName>
        <fullName evidence="3">NR LBD domain-containing protein</fullName>
    </submittedName>
</protein>
<organism evidence="3">
    <name type="scientific">Angiostrongylus costaricensis</name>
    <name type="common">Nematode worm</name>
    <dbReference type="NCBI Taxonomy" id="334426"/>
    <lineage>
        <taxon>Eukaryota</taxon>
        <taxon>Metazoa</taxon>
        <taxon>Ecdysozoa</taxon>
        <taxon>Nematoda</taxon>
        <taxon>Chromadorea</taxon>
        <taxon>Rhabditida</taxon>
        <taxon>Rhabditina</taxon>
        <taxon>Rhabditomorpha</taxon>
        <taxon>Strongyloidea</taxon>
        <taxon>Metastrongylidae</taxon>
        <taxon>Angiostrongylus</taxon>
    </lineage>
</organism>
<proteinExistence type="predicted"/>
<dbReference type="Proteomes" id="UP000267027">
    <property type="component" value="Unassembled WGS sequence"/>
</dbReference>
<sequence length="139" mass="15705">MDSAVLLIDLVSAEPSPVSCSLDTSYQSATNAFNREIFSRCVQIVEAADKQMISLAHHSYIAMVNEADETEDALKLATYWNTFLERVQRGRPNAELLEILDMQLMALENLMELNDTNRESLAEKLLSILVKSYKVLHQL</sequence>
<dbReference type="AlphaFoldDB" id="A0A0R3PCI4"/>
<gene>
    <name evidence="1" type="ORF">ACOC_LOCUS1528</name>
</gene>
<evidence type="ECO:0000313" key="2">
    <source>
        <dbReference type="Proteomes" id="UP000267027"/>
    </source>
</evidence>
<dbReference type="EMBL" id="UYYA01000232">
    <property type="protein sequence ID" value="VDM53113.1"/>
    <property type="molecule type" value="Genomic_DNA"/>
</dbReference>
<keyword evidence="2" id="KW-1185">Reference proteome</keyword>
<reference evidence="3" key="1">
    <citation type="submission" date="2017-02" db="UniProtKB">
        <authorList>
            <consortium name="WormBaseParasite"/>
        </authorList>
    </citation>
    <scope>IDENTIFICATION</scope>
</reference>